<name>A0A317EF75_9PROT</name>
<reference evidence="6 7" key="1">
    <citation type="submission" date="2018-05" db="EMBL/GenBank/DDBJ databases">
        <title>Zavarzinia sp. HR-AS.</title>
        <authorList>
            <person name="Lee Y."/>
            <person name="Jeon C.O."/>
        </authorList>
    </citation>
    <scope>NUCLEOTIDE SEQUENCE [LARGE SCALE GENOMIC DNA]</scope>
    <source>
        <strain evidence="6 7">HR-AS</strain>
    </source>
</reference>
<feature type="transmembrane region" description="Helical" evidence="4">
    <location>
        <begin position="168"/>
        <end position="188"/>
    </location>
</feature>
<evidence type="ECO:0000256" key="3">
    <source>
        <dbReference type="ARBA" id="ARBA00023136"/>
    </source>
</evidence>
<feature type="transmembrane region" description="Helical" evidence="4">
    <location>
        <begin position="44"/>
        <end position="69"/>
    </location>
</feature>
<feature type="transmembrane region" description="Helical" evidence="4">
    <location>
        <begin position="223"/>
        <end position="243"/>
    </location>
</feature>
<dbReference type="InterPro" id="IPR036259">
    <property type="entry name" value="MFS_trans_sf"/>
</dbReference>
<dbReference type="GO" id="GO:0022857">
    <property type="term" value="F:transmembrane transporter activity"/>
    <property type="evidence" value="ECO:0007669"/>
    <property type="project" value="InterPro"/>
</dbReference>
<gene>
    <name evidence="6" type="ORF">DKG74_01400</name>
</gene>
<dbReference type="Pfam" id="PF07690">
    <property type="entry name" value="MFS_1"/>
    <property type="match status" value="1"/>
</dbReference>
<evidence type="ECO:0000313" key="6">
    <source>
        <dbReference type="EMBL" id="PWR25647.1"/>
    </source>
</evidence>
<evidence type="ECO:0000256" key="1">
    <source>
        <dbReference type="ARBA" id="ARBA00022692"/>
    </source>
</evidence>
<dbReference type="AlphaFoldDB" id="A0A317EF75"/>
<feature type="domain" description="Major facilitator superfamily (MFS) profile" evidence="5">
    <location>
        <begin position="15"/>
        <end position="395"/>
    </location>
</feature>
<dbReference type="SUPFAM" id="SSF103473">
    <property type="entry name" value="MFS general substrate transporter"/>
    <property type="match status" value="1"/>
</dbReference>
<dbReference type="RefSeq" id="WP_109901836.1">
    <property type="nucleotide sequence ID" value="NZ_QGLE01000001.1"/>
</dbReference>
<feature type="transmembrane region" description="Helical" evidence="4">
    <location>
        <begin position="105"/>
        <end position="126"/>
    </location>
</feature>
<evidence type="ECO:0000259" key="5">
    <source>
        <dbReference type="PROSITE" id="PS50850"/>
    </source>
</evidence>
<evidence type="ECO:0000256" key="2">
    <source>
        <dbReference type="ARBA" id="ARBA00022989"/>
    </source>
</evidence>
<dbReference type="PROSITE" id="PS50850">
    <property type="entry name" value="MFS"/>
    <property type="match status" value="1"/>
</dbReference>
<proteinExistence type="predicted"/>
<protein>
    <submittedName>
        <fullName evidence="6">MFS transporter</fullName>
    </submittedName>
</protein>
<keyword evidence="1 4" id="KW-0812">Transmembrane</keyword>
<dbReference type="InterPro" id="IPR011701">
    <property type="entry name" value="MFS"/>
</dbReference>
<feature type="transmembrane region" description="Helical" evidence="4">
    <location>
        <begin position="255"/>
        <end position="273"/>
    </location>
</feature>
<feature type="transmembrane region" description="Helical" evidence="4">
    <location>
        <begin position="138"/>
        <end position="156"/>
    </location>
</feature>
<dbReference type="Proteomes" id="UP000245461">
    <property type="component" value="Unassembled WGS sequence"/>
</dbReference>
<dbReference type="Gene3D" id="1.20.1250.20">
    <property type="entry name" value="MFS general substrate transporter like domains"/>
    <property type="match status" value="1"/>
</dbReference>
<organism evidence="6 7">
    <name type="scientific">Zavarzinia aquatilis</name>
    <dbReference type="NCBI Taxonomy" id="2211142"/>
    <lineage>
        <taxon>Bacteria</taxon>
        <taxon>Pseudomonadati</taxon>
        <taxon>Pseudomonadota</taxon>
        <taxon>Alphaproteobacteria</taxon>
        <taxon>Rhodospirillales</taxon>
        <taxon>Zavarziniaceae</taxon>
        <taxon>Zavarzinia</taxon>
    </lineage>
</organism>
<dbReference type="PANTHER" id="PTHR42910:SF1">
    <property type="entry name" value="MAJOR FACILITATOR SUPERFAMILY (MFS) PROFILE DOMAIN-CONTAINING PROTEIN"/>
    <property type="match status" value="1"/>
</dbReference>
<feature type="transmembrane region" description="Helical" evidence="4">
    <location>
        <begin position="12"/>
        <end position="32"/>
    </location>
</feature>
<dbReference type="EMBL" id="QGLE01000001">
    <property type="protein sequence ID" value="PWR25647.1"/>
    <property type="molecule type" value="Genomic_DNA"/>
</dbReference>
<feature type="transmembrane region" description="Helical" evidence="4">
    <location>
        <begin position="344"/>
        <end position="364"/>
    </location>
</feature>
<dbReference type="OrthoDB" id="9815356at2"/>
<accession>A0A317EF75</accession>
<dbReference type="InterPro" id="IPR020846">
    <property type="entry name" value="MFS_dom"/>
</dbReference>
<keyword evidence="7" id="KW-1185">Reference proteome</keyword>
<feature type="transmembrane region" description="Helical" evidence="4">
    <location>
        <begin position="280"/>
        <end position="299"/>
    </location>
</feature>
<sequence length="397" mass="40664">MTDQTIARPRAGQGLFLAMAIGCGIAVANLYYNQPLLALMAADLGVSPASIGLVPTATQIGYALGLLFLVPLGDMFDRRRLILLQSVVLGLALAVMAVAPGFAIVIAASVVIGIAATIAQQIIPFAAALADDSSRGRVLGLVMAGLLGGILLARTFSGFVGEYFGWRATYVAAVALTLGLGLMSARVLPRGLAPAGRGLGYGALMASVADVARRHPLLVKSSLVQACQFACFSAFWSTLALYLEGPEFHLGADVAGLFGALAVIGVLAAPLAGRLSDRRGPSLVITVGLACVAVSFLGFAALPGIAVLVVGVVLFDFGVQLSMVAHQARIFALEPAARSRINTVFMTSLFTSGAISSTVASAAFASGGWVMVALFGLGVSALGLAIHLLWRPADGVR</sequence>
<evidence type="ECO:0000256" key="4">
    <source>
        <dbReference type="SAM" id="Phobius"/>
    </source>
</evidence>
<feature type="transmembrane region" description="Helical" evidence="4">
    <location>
        <begin position="305"/>
        <end position="324"/>
    </location>
</feature>
<dbReference type="PANTHER" id="PTHR42910">
    <property type="entry name" value="TRANSPORTER SCO4007-RELATED"/>
    <property type="match status" value="1"/>
</dbReference>
<keyword evidence="3 4" id="KW-0472">Membrane</keyword>
<comment type="caution">
    <text evidence="6">The sequence shown here is derived from an EMBL/GenBank/DDBJ whole genome shotgun (WGS) entry which is preliminary data.</text>
</comment>
<keyword evidence="2 4" id="KW-1133">Transmembrane helix</keyword>
<dbReference type="CDD" id="cd17324">
    <property type="entry name" value="MFS_NepI_like"/>
    <property type="match status" value="1"/>
</dbReference>
<feature type="transmembrane region" description="Helical" evidence="4">
    <location>
        <begin position="370"/>
        <end position="390"/>
    </location>
</feature>
<evidence type="ECO:0000313" key="7">
    <source>
        <dbReference type="Proteomes" id="UP000245461"/>
    </source>
</evidence>
<feature type="transmembrane region" description="Helical" evidence="4">
    <location>
        <begin position="81"/>
        <end position="99"/>
    </location>
</feature>